<protein>
    <recommendedName>
        <fullName evidence="3">BZIP domain-containing protein</fullName>
    </recommendedName>
</protein>
<feature type="compositionally biased region" description="Polar residues" evidence="2">
    <location>
        <begin position="182"/>
        <end position="193"/>
    </location>
</feature>
<evidence type="ECO:0000259" key="3">
    <source>
        <dbReference type="PROSITE" id="PS50217"/>
    </source>
</evidence>
<dbReference type="SUPFAM" id="SSF57959">
    <property type="entry name" value="Leucine zipper domain"/>
    <property type="match status" value="1"/>
</dbReference>
<organism evidence="4 5">
    <name type="scientific">Macrostomum lignano</name>
    <dbReference type="NCBI Taxonomy" id="282301"/>
    <lineage>
        <taxon>Eukaryota</taxon>
        <taxon>Metazoa</taxon>
        <taxon>Spiralia</taxon>
        <taxon>Lophotrochozoa</taxon>
        <taxon>Platyhelminthes</taxon>
        <taxon>Rhabditophora</taxon>
        <taxon>Macrostomorpha</taxon>
        <taxon>Macrostomida</taxon>
        <taxon>Macrostomidae</taxon>
        <taxon>Macrostomum</taxon>
    </lineage>
</organism>
<accession>A0A267FYL3</accession>
<feature type="coiled-coil region" evidence="1">
    <location>
        <begin position="275"/>
        <end position="302"/>
    </location>
</feature>
<keyword evidence="1" id="KW-0175">Coiled coil</keyword>
<evidence type="ECO:0000256" key="1">
    <source>
        <dbReference type="SAM" id="Coils"/>
    </source>
</evidence>
<dbReference type="CDD" id="cd14693">
    <property type="entry name" value="bZIP_CEBP"/>
    <property type="match status" value="1"/>
</dbReference>
<dbReference type="AlphaFoldDB" id="A0A267FYL3"/>
<dbReference type="InterPro" id="IPR046347">
    <property type="entry name" value="bZIP_sf"/>
</dbReference>
<keyword evidence="5" id="KW-1185">Reference proteome</keyword>
<dbReference type="GO" id="GO:0000981">
    <property type="term" value="F:DNA-binding transcription factor activity, RNA polymerase II-specific"/>
    <property type="evidence" value="ECO:0007669"/>
    <property type="project" value="TreeGrafter"/>
</dbReference>
<dbReference type="GO" id="GO:0000978">
    <property type="term" value="F:RNA polymerase II cis-regulatory region sequence-specific DNA binding"/>
    <property type="evidence" value="ECO:0007669"/>
    <property type="project" value="TreeGrafter"/>
</dbReference>
<dbReference type="Proteomes" id="UP000215902">
    <property type="component" value="Unassembled WGS sequence"/>
</dbReference>
<name>A0A267FYL3_9PLAT</name>
<sequence>MDLLDVASQSPRRCLSPAPGFVSKRKQAHTIVAESIKNDDDASKPSLVEPNEFKPELEVPYQQYNLLESLDSLLVSRQNSGVFLKDPDVCLMDWSTIAPAPAVQEAATEQQQHPALQELYSSFQTRGTDAVADPSAAASGISIIPLTPDQVSHLTAAASPCGSDGCLQIVTSPATMETAATIASNGGQQPKSKQQTARRRPRQQQRRCVADASDASDEDDVDDSVASLRGVARGGVNDGDAADPDYRRRRERNNVAVRKSRAKTRAREQAVDQTLGRLRLTNDELRKKVESVVRELKFLKSLMNKTRMPLPAELLGALRNYPNYFEPVE</sequence>
<dbReference type="PANTHER" id="PTHR23334">
    <property type="entry name" value="CCAAT/ENHANCER BINDING PROTEIN"/>
    <property type="match status" value="1"/>
</dbReference>
<dbReference type="SMART" id="SM00338">
    <property type="entry name" value="BRLZ"/>
    <property type="match status" value="1"/>
</dbReference>
<gene>
    <name evidence="4" type="ORF">BOX15_Mlig016954g3</name>
</gene>
<dbReference type="InterPro" id="IPR031106">
    <property type="entry name" value="C/EBP"/>
</dbReference>
<feature type="domain" description="BZIP" evidence="3">
    <location>
        <begin position="243"/>
        <end position="306"/>
    </location>
</feature>
<proteinExistence type="predicted"/>
<comment type="caution">
    <text evidence="4">The sequence shown here is derived from an EMBL/GenBank/DDBJ whole genome shotgun (WGS) entry which is preliminary data.</text>
</comment>
<dbReference type="STRING" id="282301.A0A267FYL3"/>
<evidence type="ECO:0000313" key="4">
    <source>
        <dbReference type="EMBL" id="PAA78836.1"/>
    </source>
</evidence>
<dbReference type="EMBL" id="NIVC01000663">
    <property type="protein sequence ID" value="PAA78836.1"/>
    <property type="molecule type" value="Genomic_DNA"/>
</dbReference>
<dbReference type="OrthoDB" id="10032067at2759"/>
<evidence type="ECO:0000313" key="5">
    <source>
        <dbReference type="Proteomes" id="UP000215902"/>
    </source>
</evidence>
<reference evidence="4 5" key="1">
    <citation type="submission" date="2017-06" db="EMBL/GenBank/DDBJ databases">
        <title>A platform for efficient transgenesis in Macrostomum lignano, a flatworm model organism for stem cell research.</title>
        <authorList>
            <person name="Berezikov E."/>
        </authorList>
    </citation>
    <scope>NUCLEOTIDE SEQUENCE [LARGE SCALE GENOMIC DNA]</scope>
    <source>
        <strain evidence="4">DV1</strain>
        <tissue evidence="4">Whole organism</tissue>
    </source>
</reference>
<feature type="compositionally biased region" description="Basic residues" evidence="2">
    <location>
        <begin position="196"/>
        <end position="205"/>
    </location>
</feature>
<evidence type="ECO:0000256" key="2">
    <source>
        <dbReference type="SAM" id="MobiDB-lite"/>
    </source>
</evidence>
<feature type="compositionally biased region" description="Acidic residues" evidence="2">
    <location>
        <begin position="214"/>
        <end position="223"/>
    </location>
</feature>
<dbReference type="GO" id="GO:0006351">
    <property type="term" value="P:DNA-templated transcription"/>
    <property type="evidence" value="ECO:0007669"/>
    <property type="project" value="InterPro"/>
</dbReference>
<feature type="region of interest" description="Disordered" evidence="2">
    <location>
        <begin position="182"/>
        <end position="266"/>
    </location>
</feature>
<dbReference type="PANTHER" id="PTHR23334:SF20">
    <property type="entry name" value="BASIC LEUCINE ZIPPER 24"/>
    <property type="match status" value="1"/>
</dbReference>
<dbReference type="Gene3D" id="1.20.5.170">
    <property type="match status" value="1"/>
</dbReference>
<dbReference type="PROSITE" id="PS50217">
    <property type="entry name" value="BZIP"/>
    <property type="match status" value="1"/>
</dbReference>
<dbReference type="Pfam" id="PF07716">
    <property type="entry name" value="bZIP_2"/>
    <property type="match status" value="1"/>
</dbReference>
<dbReference type="InterPro" id="IPR004827">
    <property type="entry name" value="bZIP"/>
</dbReference>